<dbReference type="STRING" id="1086011.HJ01_00277"/>
<evidence type="ECO:0000313" key="2">
    <source>
        <dbReference type="Proteomes" id="UP000005566"/>
    </source>
</evidence>
<organism evidence="1 2">
    <name type="scientific">Flavobacterium frigoris (strain PS1)</name>
    <dbReference type="NCBI Taxonomy" id="1086011"/>
    <lineage>
        <taxon>Bacteria</taxon>
        <taxon>Pseudomonadati</taxon>
        <taxon>Bacteroidota</taxon>
        <taxon>Flavobacteriia</taxon>
        <taxon>Flavobacteriales</taxon>
        <taxon>Flavobacteriaceae</taxon>
        <taxon>Flavobacterium</taxon>
    </lineage>
</organism>
<dbReference type="PATRIC" id="fig|1086011.3.peg.271"/>
<proteinExistence type="predicted"/>
<dbReference type="AlphaFoldDB" id="H7FM79"/>
<accession>H7FM79</accession>
<protein>
    <submittedName>
        <fullName evidence="1">Uncharacterized protein</fullName>
    </submittedName>
</protein>
<dbReference type="EMBL" id="AHKF01000006">
    <property type="protein sequence ID" value="EIA10417.1"/>
    <property type="molecule type" value="Genomic_DNA"/>
</dbReference>
<gene>
    <name evidence="1" type="ORF">HJ01_00277</name>
</gene>
<keyword evidence="2" id="KW-1185">Reference proteome</keyword>
<name>H7FM79_FLAFP</name>
<reference evidence="1 2" key="1">
    <citation type="journal article" date="2014" name="Acta Crystallogr. D">
        <title>Structure-based characterization and antifreeze properties of a hyperactive ice-binding protein from the Antarctic bacterium Flavobacterium frigoris PS1.</title>
        <authorList>
            <person name="Do H."/>
            <person name="Kim S.J."/>
            <person name="Kim H.J."/>
            <person name="Lee J.H."/>
        </authorList>
    </citation>
    <scope>NUCLEOTIDE SEQUENCE [LARGE SCALE GENOMIC DNA]</scope>
    <source>
        <strain evidence="1 2">PS1</strain>
    </source>
</reference>
<dbReference type="Proteomes" id="UP000005566">
    <property type="component" value="Unassembled WGS sequence"/>
</dbReference>
<comment type="caution">
    <text evidence="1">The sequence shown here is derived from an EMBL/GenBank/DDBJ whole genome shotgun (WGS) entry which is preliminary data.</text>
</comment>
<evidence type="ECO:0000313" key="1">
    <source>
        <dbReference type="EMBL" id="EIA10417.1"/>
    </source>
</evidence>
<sequence length="79" mass="9395">MAEEVFNKILQSHTCVHFHPNNCIGIDVQMGIEIPKIAESTFLRKDRIQYKKHQTVFPHELDYDNTDRNHIVVPKNWHK</sequence>
<dbReference type="RefSeq" id="WP_007136454.1">
    <property type="nucleotide sequence ID" value="NZ_AHKF01000006.1"/>
</dbReference>
<dbReference type="OrthoDB" id="6310850at2"/>